<evidence type="ECO:0000313" key="2">
    <source>
        <dbReference type="Proteomes" id="UP000198282"/>
    </source>
</evidence>
<dbReference type="EMBL" id="FZOD01000008">
    <property type="protein sequence ID" value="SNS38342.1"/>
    <property type="molecule type" value="Genomic_DNA"/>
</dbReference>
<name>A0A239E2Z3_9ACTN</name>
<dbReference type="Proteomes" id="UP000198282">
    <property type="component" value="Unassembled WGS sequence"/>
</dbReference>
<reference evidence="1 2" key="1">
    <citation type="submission" date="2017-06" db="EMBL/GenBank/DDBJ databases">
        <authorList>
            <person name="Kim H.J."/>
            <person name="Triplett B.A."/>
        </authorList>
    </citation>
    <scope>NUCLEOTIDE SEQUENCE [LARGE SCALE GENOMIC DNA]</scope>
    <source>
        <strain evidence="1 2">CGMCC 4.2132</strain>
    </source>
</reference>
<sequence length="155" mass="17773">MLTHTTSGVRVMRQAYADGYIYEYKVPNGVSIYPETPHLATPLFRGRLLRTFFDGECNYITVWMSRLPAVDFMATPTVEYETLHEDEHLVVSRLRFENGEDGWIYRVQSQLGHPWPRLPCLAPTLTAPIVAMDRTDMDITVRYWVKDSETGTAAA</sequence>
<accession>A0A239E2Z3</accession>
<keyword evidence="2" id="KW-1185">Reference proteome</keyword>
<evidence type="ECO:0000313" key="1">
    <source>
        <dbReference type="EMBL" id="SNS38342.1"/>
    </source>
</evidence>
<organism evidence="1 2">
    <name type="scientific">Streptosporangium subroseum</name>
    <dbReference type="NCBI Taxonomy" id="106412"/>
    <lineage>
        <taxon>Bacteria</taxon>
        <taxon>Bacillati</taxon>
        <taxon>Actinomycetota</taxon>
        <taxon>Actinomycetes</taxon>
        <taxon>Streptosporangiales</taxon>
        <taxon>Streptosporangiaceae</taxon>
        <taxon>Streptosporangium</taxon>
    </lineage>
</organism>
<dbReference type="AlphaFoldDB" id="A0A239E2Z3"/>
<protein>
    <submittedName>
        <fullName evidence="1">Uncharacterized protein</fullName>
    </submittedName>
</protein>
<proteinExistence type="predicted"/>
<gene>
    <name evidence="1" type="ORF">SAMN05216276_1008171</name>
</gene>